<dbReference type="Pfam" id="PF00250">
    <property type="entry name" value="Forkhead"/>
    <property type="match status" value="1"/>
</dbReference>
<dbReference type="GO" id="GO:0000987">
    <property type="term" value="F:cis-regulatory region sequence-specific DNA binding"/>
    <property type="evidence" value="ECO:0007669"/>
    <property type="project" value="TreeGrafter"/>
</dbReference>
<keyword evidence="8" id="KW-1185">Reference proteome</keyword>
<feature type="domain" description="Fork-head" evidence="7">
    <location>
        <begin position="46"/>
        <end position="125"/>
    </location>
</feature>
<dbReference type="PANTHER" id="PTHR13962">
    <property type="entry name" value="FORKHEAD BOX PROTEIN N3-LIKE PROTEIN-RELATED"/>
    <property type="match status" value="1"/>
</dbReference>
<dbReference type="PROSITE" id="PS00658">
    <property type="entry name" value="FORK_HEAD_2"/>
    <property type="match status" value="1"/>
</dbReference>
<keyword evidence="4" id="KW-0804">Transcription</keyword>
<evidence type="ECO:0000256" key="5">
    <source>
        <dbReference type="ARBA" id="ARBA00023242"/>
    </source>
</evidence>
<dbReference type="InterPro" id="IPR047119">
    <property type="entry name" value="FOXN2/3-like"/>
</dbReference>
<evidence type="ECO:0000256" key="4">
    <source>
        <dbReference type="ARBA" id="ARBA00023163"/>
    </source>
</evidence>
<dbReference type="InterPro" id="IPR036390">
    <property type="entry name" value="WH_DNA-bd_sf"/>
</dbReference>
<comment type="subcellular location">
    <subcellularLocation>
        <location evidence="1 6">Nucleus</location>
    </subcellularLocation>
</comment>
<accession>A0A0N4ZP45</accession>
<dbReference type="SUPFAM" id="SSF46785">
    <property type="entry name" value="Winged helix' DNA-binding domain"/>
    <property type="match status" value="1"/>
</dbReference>
<evidence type="ECO:0000259" key="7">
    <source>
        <dbReference type="PROSITE" id="PS50039"/>
    </source>
</evidence>
<evidence type="ECO:0000256" key="3">
    <source>
        <dbReference type="ARBA" id="ARBA00023125"/>
    </source>
</evidence>
<dbReference type="InterPro" id="IPR036388">
    <property type="entry name" value="WH-like_DNA-bd_sf"/>
</dbReference>
<dbReference type="STRING" id="131310.A0A0N4ZP45"/>
<sequence>MNQYYNTPNVNPLASLERLTSSVVSKEDNFKRTKVQKREKKEKHPKTALSFPQLAGLILINSTTKCLPVNEIYDIVQDLFLCYNDSLPTWKNSIRHNLSTNAWFYKVRDQSTEDGLRQSCIWGLSKLSNIRDIIAKCHISAKKDKASIINNMKNPNLYEAFINGTLMIVPKYCGTYRKNPSIPVFLHYQEFYNEKLELINGKYHIEENISSKISVPGTISPKNTQSNIVTPRRMISNAISNNRKRKNDDTYNLYNPYSYEPEMKRAHINNYQNNYSQEYYQSGNYSQYYNDQYDEYYQQNLISYREEEKLNYSDDSGVSSYYSQSPVANTIYNNGSYDSNTYENTVYESTNQDYYPEILNEFFVPKENL</sequence>
<evidence type="ECO:0000313" key="9">
    <source>
        <dbReference type="WBParaSite" id="PTRK_0001030600.1"/>
    </source>
</evidence>
<reference evidence="9" key="1">
    <citation type="submission" date="2017-02" db="UniProtKB">
        <authorList>
            <consortium name="WormBaseParasite"/>
        </authorList>
    </citation>
    <scope>IDENTIFICATION</scope>
</reference>
<keyword evidence="2" id="KW-0805">Transcription regulation</keyword>
<dbReference type="GO" id="GO:0005634">
    <property type="term" value="C:nucleus"/>
    <property type="evidence" value="ECO:0007669"/>
    <property type="project" value="UniProtKB-SubCell"/>
</dbReference>
<dbReference type="SMART" id="SM00339">
    <property type="entry name" value="FH"/>
    <property type="match status" value="1"/>
</dbReference>
<dbReference type="InterPro" id="IPR001766">
    <property type="entry name" value="Fork_head_dom"/>
</dbReference>
<proteinExistence type="predicted"/>
<protein>
    <submittedName>
        <fullName evidence="9">Fork-head domain-containing protein</fullName>
    </submittedName>
</protein>
<feature type="DNA-binding region" description="Fork-head" evidence="6">
    <location>
        <begin position="46"/>
        <end position="125"/>
    </location>
</feature>
<evidence type="ECO:0000313" key="8">
    <source>
        <dbReference type="Proteomes" id="UP000038045"/>
    </source>
</evidence>
<evidence type="ECO:0000256" key="2">
    <source>
        <dbReference type="ARBA" id="ARBA00023015"/>
    </source>
</evidence>
<evidence type="ECO:0000256" key="6">
    <source>
        <dbReference type="PROSITE-ProRule" id="PRU00089"/>
    </source>
</evidence>
<keyword evidence="5 6" id="KW-0539">Nucleus</keyword>
<name>A0A0N4ZP45_PARTI</name>
<dbReference type="WBParaSite" id="PTRK_0001030600.1">
    <property type="protein sequence ID" value="PTRK_0001030600.1"/>
    <property type="gene ID" value="PTRK_0001030600"/>
</dbReference>
<dbReference type="GO" id="GO:0003700">
    <property type="term" value="F:DNA-binding transcription factor activity"/>
    <property type="evidence" value="ECO:0007669"/>
    <property type="project" value="InterPro"/>
</dbReference>
<dbReference type="PANTHER" id="PTHR13962:SF17">
    <property type="entry name" value="FORKHEAD BOX PROTEIN N4"/>
    <property type="match status" value="1"/>
</dbReference>
<dbReference type="Gene3D" id="1.10.10.10">
    <property type="entry name" value="Winged helix-like DNA-binding domain superfamily/Winged helix DNA-binding domain"/>
    <property type="match status" value="1"/>
</dbReference>
<dbReference type="PROSITE" id="PS50039">
    <property type="entry name" value="FORK_HEAD_3"/>
    <property type="match status" value="1"/>
</dbReference>
<evidence type="ECO:0000256" key="1">
    <source>
        <dbReference type="ARBA" id="ARBA00004123"/>
    </source>
</evidence>
<dbReference type="Proteomes" id="UP000038045">
    <property type="component" value="Unplaced"/>
</dbReference>
<keyword evidence="3 6" id="KW-0238">DNA-binding</keyword>
<dbReference type="AlphaFoldDB" id="A0A0N4ZP45"/>
<dbReference type="PRINTS" id="PR00053">
    <property type="entry name" value="FORKHEAD"/>
</dbReference>
<dbReference type="InterPro" id="IPR030456">
    <property type="entry name" value="TF_fork_head_CS_2"/>
</dbReference>
<organism evidence="8 9">
    <name type="scientific">Parastrongyloides trichosuri</name>
    <name type="common">Possum-specific nematode worm</name>
    <dbReference type="NCBI Taxonomy" id="131310"/>
    <lineage>
        <taxon>Eukaryota</taxon>
        <taxon>Metazoa</taxon>
        <taxon>Ecdysozoa</taxon>
        <taxon>Nematoda</taxon>
        <taxon>Chromadorea</taxon>
        <taxon>Rhabditida</taxon>
        <taxon>Tylenchina</taxon>
        <taxon>Panagrolaimomorpha</taxon>
        <taxon>Strongyloidoidea</taxon>
        <taxon>Strongyloididae</taxon>
        <taxon>Parastrongyloides</taxon>
    </lineage>
</organism>